<feature type="non-terminal residue" evidence="1">
    <location>
        <position position="1"/>
    </location>
</feature>
<proteinExistence type="predicted"/>
<protein>
    <submittedName>
        <fullName evidence="1">Uncharacterized protein</fullName>
    </submittedName>
</protein>
<accession>A0A4Y2W2N0</accession>
<dbReference type="Proteomes" id="UP000499080">
    <property type="component" value="Unassembled WGS sequence"/>
</dbReference>
<reference evidence="1 2" key="1">
    <citation type="journal article" date="2019" name="Sci. Rep.">
        <title>Orb-weaving spider Araneus ventricosus genome elucidates the spidroin gene catalogue.</title>
        <authorList>
            <person name="Kono N."/>
            <person name="Nakamura H."/>
            <person name="Ohtoshi R."/>
            <person name="Moran D.A.P."/>
            <person name="Shinohara A."/>
            <person name="Yoshida Y."/>
            <person name="Fujiwara M."/>
            <person name="Mori M."/>
            <person name="Tomita M."/>
            <person name="Arakawa K."/>
        </authorList>
    </citation>
    <scope>NUCLEOTIDE SEQUENCE [LARGE SCALE GENOMIC DNA]</scope>
</reference>
<comment type="caution">
    <text evidence="1">The sequence shown here is derived from an EMBL/GenBank/DDBJ whole genome shotgun (WGS) entry which is preliminary data.</text>
</comment>
<dbReference type="AlphaFoldDB" id="A0A4Y2W2N0"/>
<sequence length="123" mass="14255">LRWSDLGCALQKLIDIIAIHRQSPDLGQRRYLIDYRLLRVLSQTYKCHIRQHSLTKAPTVSDFSMSDSTTLSDQSSSGYCLRPLNVTFNNTLRQKLLPSRSEGSLVTSPNTFWIILRQEKMWK</sequence>
<name>A0A4Y2W2N0_ARAVE</name>
<dbReference type="EMBL" id="BGPR01053990">
    <property type="protein sequence ID" value="GBO30774.1"/>
    <property type="molecule type" value="Genomic_DNA"/>
</dbReference>
<evidence type="ECO:0000313" key="2">
    <source>
        <dbReference type="Proteomes" id="UP000499080"/>
    </source>
</evidence>
<gene>
    <name evidence="1" type="ORF">AVEN_239731_1</name>
</gene>
<evidence type="ECO:0000313" key="1">
    <source>
        <dbReference type="EMBL" id="GBO30774.1"/>
    </source>
</evidence>
<keyword evidence="2" id="KW-1185">Reference proteome</keyword>
<organism evidence="1 2">
    <name type="scientific">Araneus ventricosus</name>
    <name type="common">Orbweaver spider</name>
    <name type="synonym">Epeira ventricosa</name>
    <dbReference type="NCBI Taxonomy" id="182803"/>
    <lineage>
        <taxon>Eukaryota</taxon>
        <taxon>Metazoa</taxon>
        <taxon>Ecdysozoa</taxon>
        <taxon>Arthropoda</taxon>
        <taxon>Chelicerata</taxon>
        <taxon>Arachnida</taxon>
        <taxon>Araneae</taxon>
        <taxon>Araneomorphae</taxon>
        <taxon>Entelegynae</taxon>
        <taxon>Araneoidea</taxon>
        <taxon>Araneidae</taxon>
        <taxon>Araneus</taxon>
    </lineage>
</organism>